<dbReference type="EMBL" id="JANEYF010000465">
    <property type="protein sequence ID" value="KAJ8969753.1"/>
    <property type="molecule type" value="Genomic_DNA"/>
</dbReference>
<sequence>MEEELVLRAVYEEEIDGGCDGWNAGSNLGATNQDSDASSSSDEIKLTISIYCQLSELETTSQINNHIVRPRLLKRPTNLKIEGDFLHVTEHAEKFIEYLLEKRAELLRTPTTLRLEGEMDTMTETREQFIKYDKVGRPPLCKKFSNLHLEGKREIVTEKQDKFMPFEVTKRPPLRKKSTNLNLEGDLNLIPEYRRQYIDYKSLERPKLVLPTNNLKIGGLFESISGELNPNDKQRHPLIPFLRESDKRLDDVIDHRKIPTRASYSGESEQNYNRNKTYLNINSGKSGSHPNLNYMKRNISLERNMEMNPEYKNSYIDFYKHGRISPKVKSKRQSELNYMHGDSKMEIQPESSRSYINFPRQRPYVRKPEGHISNEGEGSLTPSPIPRPGRDNEYKVRSRDSSPTIITENTRVPCRRSNLSETPTIAEVPLLQSNRWSESADSDTAFLVLDEKVPNKRVATNNLYKEQKWMPSWNYPNK</sequence>
<dbReference type="AlphaFoldDB" id="A0AAV8ZS90"/>
<feature type="compositionally biased region" description="Basic and acidic residues" evidence="1">
    <location>
        <begin position="388"/>
        <end position="400"/>
    </location>
</feature>
<gene>
    <name evidence="2" type="ORF">NQ314_001590</name>
</gene>
<accession>A0AAV8ZS90</accession>
<keyword evidence="3" id="KW-1185">Reference proteome</keyword>
<dbReference type="Proteomes" id="UP001162156">
    <property type="component" value="Unassembled WGS sequence"/>
</dbReference>
<protein>
    <submittedName>
        <fullName evidence="2">Uncharacterized protein</fullName>
    </submittedName>
</protein>
<reference evidence="2" key="1">
    <citation type="journal article" date="2023" name="Insect Mol. Biol.">
        <title>Genome sequencing provides insights into the evolution of gene families encoding plant cell wall-degrading enzymes in longhorned beetles.</title>
        <authorList>
            <person name="Shin N.R."/>
            <person name="Okamura Y."/>
            <person name="Kirsch R."/>
            <person name="Pauchet Y."/>
        </authorList>
    </citation>
    <scope>NUCLEOTIDE SEQUENCE</scope>
    <source>
        <strain evidence="2">RBIC_L_NR</strain>
    </source>
</reference>
<evidence type="ECO:0000313" key="2">
    <source>
        <dbReference type="EMBL" id="KAJ8969753.1"/>
    </source>
</evidence>
<comment type="caution">
    <text evidence="2">The sequence shown here is derived from an EMBL/GenBank/DDBJ whole genome shotgun (WGS) entry which is preliminary data.</text>
</comment>
<name>A0AAV8ZS90_9CUCU</name>
<organism evidence="2 3">
    <name type="scientific">Rhamnusium bicolor</name>
    <dbReference type="NCBI Taxonomy" id="1586634"/>
    <lineage>
        <taxon>Eukaryota</taxon>
        <taxon>Metazoa</taxon>
        <taxon>Ecdysozoa</taxon>
        <taxon>Arthropoda</taxon>
        <taxon>Hexapoda</taxon>
        <taxon>Insecta</taxon>
        <taxon>Pterygota</taxon>
        <taxon>Neoptera</taxon>
        <taxon>Endopterygota</taxon>
        <taxon>Coleoptera</taxon>
        <taxon>Polyphaga</taxon>
        <taxon>Cucujiformia</taxon>
        <taxon>Chrysomeloidea</taxon>
        <taxon>Cerambycidae</taxon>
        <taxon>Lepturinae</taxon>
        <taxon>Rhagiini</taxon>
        <taxon>Rhamnusium</taxon>
    </lineage>
</organism>
<evidence type="ECO:0000256" key="1">
    <source>
        <dbReference type="SAM" id="MobiDB-lite"/>
    </source>
</evidence>
<proteinExistence type="predicted"/>
<feature type="region of interest" description="Disordered" evidence="1">
    <location>
        <begin position="366"/>
        <end position="401"/>
    </location>
</feature>
<evidence type="ECO:0000313" key="3">
    <source>
        <dbReference type="Proteomes" id="UP001162156"/>
    </source>
</evidence>